<sequence>MGKGQSKPNASTVPKSAEGRRRINIQQAQNVLLIWLDSNIAETNDDCQNTIIKLRCIVNDINTFIDGDQCLEFIQTIVDKKVCMIISGSLGQHTVSRVHNNSALTSTNPTYCYKGTCQGGNYYYQAIQINVSVDGLQDILGNSSIYNSCFLYNDSFNATFPNKNLMLEYCFYPEDVGFRIIVFLQATAKYVLVVTTLFWNVTGLFSIITYGEGSVSFFNS</sequence>
<keyword evidence="1" id="KW-0472">Membrane</keyword>
<organism evidence="2 3">
    <name type="scientific">Adineta steineri</name>
    <dbReference type="NCBI Taxonomy" id="433720"/>
    <lineage>
        <taxon>Eukaryota</taxon>
        <taxon>Metazoa</taxon>
        <taxon>Spiralia</taxon>
        <taxon>Gnathifera</taxon>
        <taxon>Rotifera</taxon>
        <taxon>Eurotatoria</taxon>
        <taxon>Bdelloidea</taxon>
        <taxon>Adinetida</taxon>
        <taxon>Adinetidae</taxon>
        <taxon>Adineta</taxon>
    </lineage>
</organism>
<comment type="caution">
    <text evidence="2">The sequence shown here is derived from an EMBL/GenBank/DDBJ whole genome shotgun (WGS) entry which is preliminary data.</text>
</comment>
<protein>
    <submittedName>
        <fullName evidence="2">Uncharacterized protein</fullName>
    </submittedName>
</protein>
<evidence type="ECO:0000313" key="3">
    <source>
        <dbReference type="Proteomes" id="UP000663891"/>
    </source>
</evidence>
<accession>A0A814EQC3</accession>
<evidence type="ECO:0000313" key="2">
    <source>
        <dbReference type="EMBL" id="CAF0971145.1"/>
    </source>
</evidence>
<evidence type="ECO:0000256" key="1">
    <source>
        <dbReference type="SAM" id="Phobius"/>
    </source>
</evidence>
<dbReference type="AlphaFoldDB" id="A0A814EQC3"/>
<dbReference type="EMBL" id="CAJNON010000104">
    <property type="protein sequence ID" value="CAF0971145.1"/>
    <property type="molecule type" value="Genomic_DNA"/>
</dbReference>
<dbReference type="OrthoDB" id="10056142at2759"/>
<dbReference type="Proteomes" id="UP000663891">
    <property type="component" value="Unassembled WGS sequence"/>
</dbReference>
<gene>
    <name evidence="2" type="ORF">VCS650_LOCUS13141</name>
</gene>
<reference evidence="2" key="1">
    <citation type="submission" date="2021-02" db="EMBL/GenBank/DDBJ databases">
        <authorList>
            <person name="Nowell W R."/>
        </authorList>
    </citation>
    <scope>NUCLEOTIDE SEQUENCE</scope>
</reference>
<keyword evidence="1" id="KW-0812">Transmembrane</keyword>
<keyword evidence="1" id="KW-1133">Transmembrane helix</keyword>
<feature type="transmembrane region" description="Helical" evidence="1">
    <location>
        <begin position="190"/>
        <end position="210"/>
    </location>
</feature>
<proteinExistence type="predicted"/>
<name>A0A814EQC3_9BILA</name>